<dbReference type="AlphaFoldDB" id="W6AXH1"/>
<dbReference type="OrthoDB" id="10014365at2"/>
<evidence type="ECO:0000313" key="2">
    <source>
        <dbReference type="Proteomes" id="UP000019260"/>
    </source>
</evidence>
<proteinExistence type="predicted"/>
<sequence length="64" mass="7758">MPIGPKELQAPYIDFKYGFTLSWALNFDLKNLQYYKFHPEIIPFFEDRFNIIENKINTYLSNCF</sequence>
<protein>
    <submittedName>
        <fullName evidence="1">Uncharacterized protein</fullName>
    </submittedName>
</protein>
<reference evidence="1 2" key="1">
    <citation type="submission" date="2013-09" db="EMBL/GenBank/DDBJ databases">
        <title>Complete genome sequence of Spiroplasma mirum suckling mouse cataract agent.</title>
        <authorList>
            <person name="Landry C.A."/>
            <person name="Bastian F.O."/>
            <person name="Thune R.L."/>
        </authorList>
    </citation>
    <scope>NUCLEOTIDE SEQUENCE [LARGE SCALE GENOMIC DNA]</scope>
    <source>
        <strain evidence="1 2">SMCA</strain>
    </source>
</reference>
<accession>W6AXH1</accession>
<dbReference type="RefSeq" id="WP_025317688.1">
    <property type="nucleotide sequence ID" value="NZ_CP002082.1"/>
</dbReference>
<keyword evidence="2" id="KW-1185">Reference proteome</keyword>
<evidence type="ECO:0000313" key="1">
    <source>
        <dbReference type="EMBL" id="AHI58444.1"/>
    </source>
</evidence>
<dbReference type="Proteomes" id="UP000019260">
    <property type="component" value="Chromosome"/>
</dbReference>
<organism evidence="1 2">
    <name type="scientific">Spiroplasma mirum ATCC 29335</name>
    <dbReference type="NCBI Taxonomy" id="838561"/>
    <lineage>
        <taxon>Bacteria</taxon>
        <taxon>Bacillati</taxon>
        <taxon>Mycoplasmatota</taxon>
        <taxon>Mollicutes</taxon>
        <taxon>Entomoplasmatales</taxon>
        <taxon>Spiroplasmataceae</taxon>
        <taxon>Spiroplasma</taxon>
    </lineage>
</organism>
<dbReference type="EMBL" id="CP006720">
    <property type="protein sequence ID" value="AHI58444.1"/>
    <property type="molecule type" value="Genomic_DNA"/>
</dbReference>
<dbReference type="HOGENOM" id="CLU_2865562_0_0_14"/>
<dbReference type="KEGG" id="smia:P344_05630"/>
<gene>
    <name evidence="1" type="ORF">P344_05630</name>
</gene>
<name>W6AXH1_9MOLU</name>